<dbReference type="EMBL" id="PGOL01003536">
    <property type="protein sequence ID" value="PKI40518.1"/>
    <property type="molecule type" value="Genomic_DNA"/>
</dbReference>
<dbReference type="AlphaFoldDB" id="A0A2I0I954"/>
<name>A0A2I0I954_PUNGR</name>
<accession>A0A2I0I954</accession>
<dbReference type="Gene3D" id="3.30.190.20">
    <property type="match status" value="1"/>
</dbReference>
<dbReference type="InterPro" id="IPR023674">
    <property type="entry name" value="Ribosomal_uL1-like"/>
</dbReference>
<dbReference type="SUPFAM" id="SSF56808">
    <property type="entry name" value="Ribosomal protein L1"/>
    <property type="match status" value="1"/>
</dbReference>
<dbReference type="Pfam" id="PF00687">
    <property type="entry name" value="Ribosomal_L1"/>
    <property type="match status" value="1"/>
</dbReference>
<organism evidence="1 2">
    <name type="scientific">Punica granatum</name>
    <name type="common">Pomegranate</name>
    <dbReference type="NCBI Taxonomy" id="22663"/>
    <lineage>
        <taxon>Eukaryota</taxon>
        <taxon>Viridiplantae</taxon>
        <taxon>Streptophyta</taxon>
        <taxon>Embryophyta</taxon>
        <taxon>Tracheophyta</taxon>
        <taxon>Spermatophyta</taxon>
        <taxon>Magnoliopsida</taxon>
        <taxon>eudicotyledons</taxon>
        <taxon>Gunneridae</taxon>
        <taxon>Pentapetalae</taxon>
        <taxon>rosids</taxon>
        <taxon>malvids</taxon>
        <taxon>Myrtales</taxon>
        <taxon>Lythraceae</taxon>
        <taxon>Punica</taxon>
    </lineage>
</organism>
<keyword evidence="2" id="KW-1185">Reference proteome</keyword>
<gene>
    <name evidence="1" type="ORF">CRG98_039078</name>
</gene>
<dbReference type="Proteomes" id="UP000233551">
    <property type="component" value="Unassembled WGS sequence"/>
</dbReference>
<dbReference type="FunFam" id="3.30.190.20:FF:000014">
    <property type="entry name" value="Ribosomal protein"/>
    <property type="match status" value="1"/>
</dbReference>
<sequence>MGLGYLGGEPAARNIDVIICMRKLGNPTLRRPHNIEPRLVKAVYGLSRAKLAAVRKTTAEAQDEEATFALSRVYLPSLSLDCRLPIYSFASAAIAKPSELSSLVSGTLLHLIPSSLRKRKLQSDALREAISGIKNDSNEKKKKFVETIELQIGLKNYDPQKDKRFSGSVKLPHIPRPKMKVCMLGDAQHVEE</sequence>
<evidence type="ECO:0000313" key="1">
    <source>
        <dbReference type="EMBL" id="PKI40518.1"/>
    </source>
</evidence>
<reference evidence="1 2" key="1">
    <citation type="submission" date="2017-11" db="EMBL/GenBank/DDBJ databases">
        <title>De-novo sequencing of pomegranate (Punica granatum L.) genome.</title>
        <authorList>
            <person name="Akparov Z."/>
            <person name="Amiraslanov A."/>
            <person name="Hajiyeva S."/>
            <person name="Abbasov M."/>
            <person name="Kaur K."/>
            <person name="Hamwieh A."/>
            <person name="Solovyev V."/>
            <person name="Salamov A."/>
            <person name="Braich B."/>
            <person name="Kosarev P."/>
            <person name="Mahmoud A."/>
            <person name="Hajiyev E."/>
            <person name="Babayeva S."/>
            <person name="Izzatullayeva V."/>
            <person name="Mammadov A."/>
            <person name="Mammadov A."/>
            <person name="Sharifova S."/>
            <person name="Ojaghi J."/>
            <person name="Eynullazada K."/>
            <person name="Bayramov B."/>
            <person name="Abdulazimova A."/>
            <person name="Shahmuradov I."/>
        </authorList>
    </citation>
    <scope>NUCLEOTIDE SEQUENCE [LARGE SCALE GENOMIC DNA]</scope>
    <source>
        <strain evidence="2">cv. AG2017</strain>
        <tissue evidence="1">Leaf</tissue>
    </source>
</reference>
<feature type="non-terminal residue" evidence="1">
    <location>
        <position position="192"/>
    </location>
</feature>
<comment type="caution">
    <text evidence="1">The sequence shown here is derived from an EMBL/GenBank/DDBJ whole genome shotgun (WGS) entry which is preliminary data.</text>
</comment>
<protein>
    <submittedName>
        <fullName evidence="1">Uncharacterized protein</fullName>
    </submittedName>
</protein>
<evidence type="ECO:0000313" key="2">
    <source>
        <dbReference type="Proteomes" id="UP000233551"/>
    </source>
</evidence>
<dbReference type="STRING" id="22663.A0A2I0I954"/>
<dbReference type="InterPro" id="IPR028364">
    <property type="entry name" value="Ribosomal_uL1/biogenesis"/>
</dbReference>
<proteinExistence type="predicted"/>